<keyword evidence="3" id="KW-1185">Reference proteome</keyword>
<protein>
    <submittedName>
        <fullName evidence="2">Uncharacterized protein</fullName>
    </submittedName>
</protein>
<dbReference type="Proteomes" id="UP001479436">
    <property type="component" value="Unassembled WGS sequence"/>
</dbReference>
<evidence type="ECO:0000313" key="3">
    <source>
        <dbReference type="Proteomes" id="UP001479436"/>
    </source>
</evidence>
<feature type="region of interest" description="Disordered" evidence="1">
    <location>
        <begin position="182"/>
        <end position="206"/>
    </location>
</feature>
<accession>A0ABR2WJL4</accession>
<dbReference type="EMBL" id="JASJQH010001255">
    <property type="protein sequence ID" value="KAK9761708.1"/>
    <property type="molecule type" value="Genomic_DNA"/>
</dbReference>
<feature type="region of interest" description="Disordered" evidence="1">
    <location>
        <begin position="104"/>
        <end position="155"/>
    </location>
</feature>
<evidence type="ECO:0000313" key="2">
    <source>
        <dbReference type="EMBL" id="KAK9761708.1"/>
    </source>
</evidence>
<organism evidence="2 3">
    <name type="scientific">Basidiobolus ranarum</name>
    <dbReference type="NCBI Taxonomy" id="34480"/>
    <lineage>
        <taxon>Eukaryota</taxon>
        <taxon>Fungi</taxon>
        <taxon>Fungi incertae sedis</taxon>
        <taxon>Zoopagomycota</taxon>
        <taxon>Entomophthoromycotina</taxon>
        <taxon>Basidiobolomycetes</taxon>
        <taxon>Basidiobolales</taxon>
        <taxon>Basidiobolaceae</taxon>
        <taxon>Basidiobolus</taxon>
    </lineage>
</organism>
<reference evidence="2 3" key="1">
    <citation type="submission" date="2023-04" db="EMBL/GenBank/DDBJ databases">
        <title>Genome of Basidiobolus ranarum AG-B5.</title>
        <authorList>
            <person name="Stajich J.E."/>
            <person name="Carter-House D."/>
            <person name="Gryganskyi A."/>
        </authorList>
    </citation>
    <scope>NUCLEOTIDE SEQUENCE [LARGE SCALE GENOMIC DNA]</scope>
    <source>
        <strain evidence="2 3">AG-B5</strain>
    </source>
</reference>
<gene>
    <name evidence="2" type="ORF">K7432_013179</name>
</gene>
<evidence type="ECO:0000256" key="1">
    <source>
        <dbReference type="SAM" id="MobiDB-lite"/>
    </source>
</evidence>
<sequence>MAVKSDVLAKTPRVTADVKKQNTVYTRTDDINTPTQKKIRFSQDVRQPISQSIYSSCSTVCAEDSRTMTGFERIMAAAGSDTEMKLMSFINDYSDFVPTPSLMAGSSDDEPFELNSKTGTRAPKVYFSPPPKGYVSHKDPNSSKLKHQYTPKLSSSKSGICFDKVCPDSTPHKRVSLLSKMLQSSDSEGNESEDTTSPKRSVKSGRKSIGFCLPNEIHYEQALADKKKHPTLPVRGTRIPGQRYQGYFDETVQIW</sequence>
<name>A0ABR2WJL4_9FUNG</name>
<proteinExistence type="predicted"/>
<comment type="caution">
    <text evidence="2">The sequence shown here is derived from an EMBL/GenBank/DDBJ whole genome shotgun (WGS) entry which is preliminary data.</text>
</comment>